<dbReference type="Proteomes" id="UP000095472">
    <property type="component" value="Chromosome"/>
</dbReference>
<reference evidence="1 2" key="1">
    <citation type="journal article" date="2016" name="Genome Announc.">
        <title>Draft Genome Sequence of the Thermotolerant Cyanobacterium Desertifilum sp. IPPAS B-1220.</title>
        <authorList>
            <person name="Mironov K.S."/>
            <person name="Sinetova M.A."/>
            <person name="Bolatkhan K."/>
            <person name="Zayadan B.K."/>
            <person name="Ustinova V.V."/>
            <person name="Kupriyanova E.V."/>
            <person name="Skrypnik A.N."/>
            <person name="Gogoleva N.E."/>
            <person name="Gogolev Y.V."/>
            <person name="Los D.A."/>
        </authorList>
    </citation>
    <scope>NUCLEOTIDE SEQUENCE [LARGE SCALE GENOMIC DNA]</scope>
    <source>
        <strain evidence="1 2">IPPAS B-1220</strain>
    </source>
</reference>
<name>A0ACD5GQS0_9CYAN</name>
<gene>
    <name evidence="1" type="ORF">BH720_028295</name>
</gene>
<dbReference type="EMBL" id="CP182909">
    <property type="protein sequence ID" value="XPM63238.1"/>
    <property type="molecule type" value="Genomic_DNA"/>
</dbReference>
<protein>
    <submittedName>
        <fullName evidence="1">Uncharacterized protein</fullName>
    </submittedName>
</protein>
<evidence type="ECO:0000313" key="1">
    <source>
        <dbReference type="EMBL" id="XPM63238.1"/>
    </source>
</evidence>
<organism evidence="1 2">
    <name type="scientific">Desertifilum tharense IPPAS B-1220</name>
    <dbReference type="NCBI Taxonomy" id="1781255"/>
    <lineage>
        <taxon>Bacteria</taxon>
        <taxon>Bacillati</taxon>
        <taxon>Cyanobacteriota</taxon>
        <taxon>Cyanophyceae</taxon>
        <taxon>Desertifilales</taxon>
        <taxon>Desertifilaceae</taxon>
        <taxon>Desertifilum</taxon>
    </lineage>
</organism>
<keyword evidence="2" id="KW-1185">Reference proteome</keyword>
<sequence length="49" mass="5456">MKTRINIVDGDINTEVGSVFVDNSAFAELREFHISQIKVPAMRLSSATF</sequence>
<proteinExistence type="predicted"/>
<accession>A0ACD5GQS0</accession>
<evidence type="ECO:0000313" key="2">
    <source>
        <dbReference type="Proteomes" id="UP000095472"/>
    </source>
</evidence>